<dbReference type="Pfam" id="PF15613">
    <property type="entry name" value="WSD"/>
    <property type="match status" value="1"/>
</dbReference>
<evidence type="ECO:0000256" key="1">
    <source>
        <dbReference type="ARBA" id="ARBA00004123"/>
    </source>
</evidence>
<dbReference type="EMBL" id="JAANIT010001014">
    <property type="protein sequence ID" value="KAG1542812.1"/>
    <property type="molecule type" value="Genomic_DNA"/>
</dbReference>
<evidence type="ECO:0000256" key="4">
    <source>
        <dbReference type="SAM" id="MobiDB-lite"/>
    </source>
</evidence>
<feature type="domain" description="WAC" evidence="6">
    <location>
        <begin position="27"/>
        <end position="134"/>
    </location>
</feature>
<dbReference type="GO" id="GO:0000785">
    <property type="term" value="C:chromatin"/>
    <property type="evidence" value="ECO:0007669"/>
    <property type="project" value="UniProtKB-ARBA"/>
</dbReference>
<dbReference type="Pfam" id="PF02791">
    <property type="entry name" value="DDT"/>
    <property type="match status" value="1"/>
</dbReference>
<keyword evidence="2 3" id="KW-0539">Nucleus</keyword>
<evidence type="ECO:0000313" key="8">
    <source>
        <dbReference type="Proteomes" id="UP000717996"/>
    </source>
</evidence>
<comment type="subcellular location">
    <subcellularLocation>
        <location evidence="1 3">Nucleus</location>
    </subcellularLocation>
</comment>
<dbReference type="OrthoDB" id="332390at2759"/>
<evidence type="ECO:0008006" key="9">
    <source>
        <dbReference type="Google" id="ProtNLM"/>
    </source>
</evidence>
<reference evidence="7" key="1">
    <citation type="journal article" date="2020" name="Microb. Genom.">
        <title>Genetic diversity of clinical and environmental Mucorales isolates obtained from an investigation of mucormycosis cases among solid organ transplant recipients.</title>
        <authorList>
            <person name="Nguyen M.H."/>
            <person name="Kaul D."/>
            <person name="Muto C."/>
            <person name="Cheng S.J."/>
            <person name="Richter R.A."/>
            <person name="Bruno V.M."/>
            <person name="Liu G."/>
            <person name="Beyhan S."/>
            <person name="Sundermann A.J."/>
            <person name="Mounaud S."/>
            <person name="Pasculle A.W."/>
            <person name="Nierman W.C."/>
            <person name="Driscoll E."/>
            <person name="Cumbie R."/>
            <person name="Clancy C.J."/>
            <person name="Dupont C.L."/>
        </authorList>
    </citation>
    <scope>NUCLEOTIDE SEQUENCE</scope>
    <source>
        <strain evidence="7">GL16</strain>
    </source>
</reference>
<gene>
    <name evidence="7" type="ORF">G6F51_007053</name>
</gene>
<dbReference type="InterPro" id="IPR013136">
    <property type="entry name" value="WSTF_Acf1_Cbp146"/>
</dbReference>
<comment type="caution">
    <text evidence="7">The sequence shown here is derived from an EMBL/GenBank/DDBJ whole genome shotgun (WGS) entry which is preliminary data.</text>
</comment>
<protein>
    <recommendedName>
        <fullName evidence="9">DDT domain-containing protein</fullName>
    </recommendedName>
</protein>
<dbReference type="Pfam" id="PF10537">
    <property type="entry name" value="WAC_Acf1_DNA_bd"/>
    <property type="match status" value="1"/>
</dbReference>
<dbReference type="PANTHER" id="PTHR32075:SF6">
    <property type="entry name" value="ISWI CHROMATIN-REMODELING COMPLEX SUBUNIT YPL216W-RELATED"/>
    <property type="match status" value="1"/>
</dbReference>
<dbReference type="GO" id="GO:0005634">
    <property type="term" value="C:nucleus"/>
    <property type="evidence" value="ECO:0007669"/>
    <property type="project" value="UniProtKB-SubCell"/>
</dbReference>
<feature type="compositionally biased region" description="Acidic residues" evidence="4">
    <location>
        <begin position="599"/>
        <end position="610"/>
    </location>
</feature>
<dbReference type="GO" id="GO:0000781">
    <property type="term" value="C:chromosome, telomeric region"/>
    <property type="evidence" value="ECO:0007669"/>
    <property type="project" value="GOC"/>
</dbReference>
<evidence type="ECO:0000256" key="3">
    <source>
        <dbReference type="PROSITE-ProRule" id="PRU00475"/>
    </source>
</evidence>
<dbReference type="GO" id="GO:0031509">
    <property type="term" value="P:subtelomeric heterochromatin formation"/>
    <property type="evidence" value="ECO:0007669"/>
    <property type="project" value="TreeGrafter"/>
</dbReference>
<feature type="domain" description="DDT" evidence="5">
    <location>
        <begin position="326"/>
        <end position="386"/>
    </location>
</feature>
<dbReference type="AlphaFoldDB" id="A0A9P7CA33"/>
<evidence type="ECO:0000259" key="5">
    <source>
        <dbReference type="PROSITE" id="PS50827"/>
    </source>
</evidence>
<dbReference type="InterPro" id="IPR018501">
    <property type="entry name" value="DDT_dom"/>
</dbReference>
<evidence type="ECO:0000313" key="7">
    <source>
        <dbReference type="EMBL" id="KAG1542812.1"/>
    </source>
</evidence>
<dbReference type="Proteomes" id="UP000717996">
    <property type="component" value="Unassembled WGS sequence"/>
</dbReference>
<feature type="region of interest" description="Disordered" evidence="4">
    <location>
        <begin position="580"/>
        <end position="688"/>
    </location>
</feature>
<organism evidence="7 8">
    <name type="scientific">Rhizopus oryzae</name>
    <name type="common">Mucormycosis agent</name>
    <name type="synonym">Rhizopus arrhizus var. delemar</name>
    <dbReference type="NCBI Taxonomy" id="64495"/>
    <lineage>
        <taxon>Eukaryota</taxon>
        <taxon>Fungi</taxon>
        <taxon>Fungi incertae sedis</taxon>
        <taxon>Mucoromycota</taxon>
        <taxon>Mucoromycotina</taxon>
        <taxon>Mucoromycetes</taxon>
        <taxon>Mucorales</taxon>
        <taxon>Mucorineae</taxon>
        <taxon>Rhizopodaceae</taxon>
        <taxon>Rhizopus</taxon>
    </lineage>
</organism>
<evidence type="ECO:0000256" key="2">
    <source>
        <dbReference type="ARBA" id="ARBA00023242"/>
    </source>
</evidence>
<feature type="compositionally biased region" description="Basic and acidic residues" evidence="4">
    <location>
        <begin position="252"/>
        <end position="261"/>
    </location>
</feature>
<dbReference type="SMART" id="SM00571">
    <property type="entry name" value="DDT"/>
    <property type="match status" value="1"/>
</dbReference>
<proteinExistence type="predicted"/>
<name>A0A9P7CA33_RHIOR</name>
<sequence length="898" mass="104471">MPLLKRKRVPPVDIPTYDSTKKESKESAVWYSPLTHEIFLDYSEYLKRTSLYKKPIWQCEATGKSGLTYMEALKSEKEEKDRTGNKLSLELQKRVLLHIQFQTLRLDALVDDTYKYFVNRYIPGELVQCTWDDNIAYHGKVLEVTGDEGDQYKVQLVDEESLGIEDMIKVLPKDKIKRDRFAFSKNFLKKFIKEHAIKDTYIGAPWNIKPETAEKFNIDTTLPEHLYEARNTAYAKSRKKRTAMDAALNDTSDSKKPSAVDPRKLEQALRYPIEDLNIPTYRRDPSGFGKIIDMTPGTEEANNIVPNPTGNMPLHPKSTHNTTVPEDCYGSFLMIWSFLSVFAHPLKLSPFTLDDFESALQYKQSSILMRECNVALLNAIIKQRDRLKKESQGNGSTAVAAAMSLYGSGYEASRSTSSSAYQETLRRFASEDTIDENHIWRFRPPIKHRDTNPDRGCGSPEIEAISRDWDHGTVDTEEEREGWEDILIGFLNQLAPLEMLEDIDRILASIVLFPECTLEDRENAYASLNLRDKVKIFELLISVANESYIIKSYMDECQDQMTELRKQKIELSRERKRINAERRELEDKQNEENNQIKEEQDEISDSDNDSDNGSATSDNEDSALLRAQRQQEHLTRHESRQEAMRRRQAEREEREAKRVKLHHLQREEARARNLEQKTRNETRKRLDDEERMLHKKEEQVERELRKYNTHRIKPLGRDKFYNRYYYLDDVGGTLLHGSGRLFVQCPSDTDLIIIQERDHIESLDTKVNAPCGRGGGANFVSQLLKGHGFEKESEYMEQRLKILNGEQVENPVQAWWHVYDNPEQLDELLLWLNPKGIREYRLKRELEKYHQNLVAGMKKRLTDQANTSKNEVFRRATRNKSTTTFAPGSWLAYTNKLA</sequence>
<feature type="compositionally biased region" description="Basic and acidic residues" evidence="4">
    <location>
        <begin position="580"/>
        <end position="598"/>
    </location>
</feature>
<dbReference type="PROSITE" id="PS50827">
    <property type="entry name" value="DDT"/>
    <property type="match status" value="1"/>
</dbReference>
<feature type="compositionally biased region" description="Basic and acidic residues" evidence="4">
    <location>
        <begin position="629"/>
        <end position="688"/>
    </location>
</feature>
<accession>A0A9P7CA33</accession>
<evidence type="ECO:0000259" key="6">
    <source>
        <dbReference type="PROSITE" id="PS51136"/>
    </source>
</evidence>
<dbReference type="InterPro" id="IPR028941">
    <property type="entry name" value="WHIM2_dom"/>
</dbReference>
<dbReference type="PANTHER" id="PTHR32075">
    <property type="entry name" value="ISWI CHROMATIN-REMODELING COMPLEX SUBUNIT YPL216W-RELATED"/>
    <property type="match status" value="1"/>
</dbReference>
<dbReference type="PROSITE" id="PS51136">
    <property type="entry name" value="WAC"/>
    <property type="match status" value="1"/>
</dbReference>
<feature type="region of interest" description="Disordered" evidence="4">
    <location>
        <begin position="238"/>
        <end position="261"/>
    </location>
</feature>